<keyword evidence="8" id="KW-1185">Reference proteome</keyword>
<evidence type="ECO:0000313" key="8">
    <source>
        <dbReference type="Proteomes" id="UP000193719"/>
    </source>
</evidence>
<evidence type="ECO:0000256" key="5">
    <source>
        <dbReference type="SAM" id="Phobius"/>
    </source>
</evidence>
<keyword evidence="2 5" id="KW-0812">Transmembrane</keyword>
<name>A0A1Y1UWE7_9FUNG</name>
<dbReference type="PANTHER" id="PTHR43649">
    <property type="entry name" value="ARABINOSE-BINDING PROTEIN-RELATED"/>
    <property type="match status" value="1"/>
</dbReference>
<dbReference type="Gene3D" id="3.40.190.10">
    <property type="entry name" value="Periplasmic binding protein-like II"/>
    <property type="match status" value="1"/>
</dbReference>
<feature type="transmembrane region" description="Helical" evidence="5">
    <location>
        <begin position="500"/>
        <end position="519"/>
    </location>
</feature>
<proteinExistence type="predicted"/>
<evidence type="ECO:0000256" key="3">
    <source>
        <dbReference type="ARBA" id="ARBA00022989"/>
    </source>
</evidence>
<dbReference type="GO" id="GO:0016020">
    <property type="term" value="C:membrane"/>
    <property type="evidence" value="ECO:0007669"/>
    <property type="project" value="UniProtKB-SubCell"/>
</dbReference>
<feature type="transmembrane region" description="Helical" evidence="5">
    <location>
        <begin position="430"/>
        <end position="458"/>
    </location>
</feature>
<dbReference type="InterPro" id="IPR017978">
    <property type="entry name" value="GPCR_3_C"/>
</dbReference>
<evidence type="ECO:0000256" key="4">
    <source>
        <dbReference type="ARBA" id="ARBA00023136"/>
    </source>
</evidence>
<dbReference type="InterPro" id="IPR050490">
    <property type="entry name" value="Bact_solute-bd_prot1"/>
</dbReference>
<feature type="transmembrane region" description="Helical" evidence="5">
    <location>
        <begin position="539"/>
        <end position="560"/>
    </location>
</feature>
<dbReference type="SUPFAM" id="SSF53850">
    <property type="entry name" value="Periplasmic binding protein-like II"/>
    <property type="match status" value="1"/>
</dbReference>
<keyword evidence="4 5" id="KW-0472">Membrane</keyword>
<dbReference type="Pfam" id="PF00003">
    <property type="entry name" value="7tm_3"/>
    <property type="match status" value="1"/>
</dbReference>
<keyword evidence="3 5" id="KW-1133">Transmembrane helix</keyword>
<comment type="caution">
    <text evidence="7">The sequence shown here is derived from an EMBL/GenBank/DDBJ whole genome shotgun (WGS) entry which is preliminary data.</text>
</comment>
<dbReference type="EMBL" id="MCFH01000064">
    <property type="protein sequence ID" value="ORX42464.1"/>
    <property type="molecule type" value="Genomic_DNA"/>
</dbReference>
<reference evidence="7 8" key="1">
    <citation type="submission" date="2016-08" db="EMBL/GenBank/DDBJ databases">
        <title>Genomes of anaerobic fungi encode conserved fungal cellulosomes for biomass hydrolysis.</title>
        <authorList>
            <consortium name="DOE Joint Genome Institute"/>
            <person name="Haitjema C.H."/>
            <person name="Gilmore S.P."/>
            <person name="Henske J.K."/>
            <person name="Solomon K.V."/>
            <person name="De Groot R."/>
            <person name="Kuo A."/>
            <person name="Mondo S.J."/>
            <person name="Salamov A.A."/>
            <person name="Labutti K."/>
            <person name="Zhao Z."/>
            <person name="Chiniquy J."/>
            <person name="Barry K."/>
            <person name="Brewer H.M."/>
            <person name="Purvine S.O."/>
            <person name="Wright A.T."/>
            <person name="Boxma B."/>
            <person name="Van Alen T."/>
            <person name="Hackstein J.H."/>
            <person name="Baker S.E."/>
            <person name="Grigoriev I.V."/>
            <person name="O'Malley M.A."/>
        </authorList>
    </citation>
    <scope>NUCLEOTIDE SEQUENCE [LARGE SCALE GENOMIC DNA]</scope>
    <source>
        <strain evidence="8">finn</strain>
    </source>
</reference>
<feature type="transmembrane region" description="Helical" evidence="5">
    <location>
        <begin position="650"/>
        <end position="673"/>
    </location>
</feature>
<dbReference type="AlphaFoldDB" id="A0A1Y1UWE7"/>
<feature type="transmembrane region" description="Helical" evidence="5">
    <location>
        <begin position="591"/>
        <end position="612"/>
    </location>
</feature>
<protein>
    <submittedName>
        <fullName evidence="7">Periplasmic binding protein-like II</fullName>
    </submittedName>
</protein>
<evidence type="ECO:0000313" key="7">
    <source>
        <dbReference type="EMBL" id="ORX42464.1"/>
    </source>
</evidence>
<accession>A0A1Y1UWE7</accession>
<feature type="transmembrane region" description="Helical" evidence="5">
    <location>
        <begin position="470"/>
        <end position="494"/>
    </location>
</feature>
<dbReference type="PANTHER" id="PTHR43649:SF12">
    <property type="entry name" value="DIACETYLCHITOBIOSE BINDING PROTEIN DASA"/>
    <property type="match status" value="1"/>
</dbReference>
<evidence type="ECO:0000256" key="2">
    <source>
        <dbReference type="ARBA" id="ARBA00022692"/>
    </source>
</evidence>
<evidence type="ECO:0000259" key="6">
    <source>
        <dbReference type="Pfam" id="PF00003"/>
    </source>
</evidence>
<evidence type="ECO:0000256" key="1">
    <source>
        <dbReference type="ARBA" id="ARBA00004141"/>
    </source>
</evidence>
<feature type="transmembrane region" description="Helical" evidence="5">
    <location>
        <begin position="624"/>
        <end position="644"/>
    </location>
</feature>
<dbReference type="STRING" id="1754191.A0A1Y1UWE7"/>
<dbReference type="OrthoDB" id="2141564at2759"/>
<feature type="domain" description="G-protein coupled receptors family 3 profile" evidence="6">
    <location>
        <begin position="434"/>
        <end position="675"/>
    </location>
</feature>
<dbReference type="Proteomes" id="UP000193719">
    <property type="component" value="Unassembled WGS sequence"/>
</dbReference>
<dbReference type="GO" id="GO:0004930">
    <property type="term" value="F:G protein-coupled receptor activity"/>
    <property type="evidence" value="ECO:0007669"/>
    <property type="project" value="InterPro"/>
</dbReference>
<reference evidence="7 8" key="2">
    <citation type="submission" date="2016-08" db="EMBL/GenBank/DDBJ databases">
        <title>Pervasive Adenine N6-methylation of Active Genes in Fungi.</title>
        <authorList>
            <consortium name="DOE Joint Genome Institute"/>
            <person name="Mondo S.J."/>
            <person name="Dannebaum R.O."/>
            <person name="Kuo R.C."/>
            <person name="Labutti K."/>
            <person name="Haridas S."/>
            <person name="Kuo A."/>
            <person name="Salamov A."/>
            <person name="Ahrendt S.R."/>
            <person name="Lipzen A."/>
            <person name="Sullivan W."/>
            <person name="Andreopoulos W.B."/>
            <person name="Clum A."/>
            <person name="Lindquist E."/>
            <person name="Daum C."/>
            <person name="Ramamoorthy G.K."/>
            <person name="Gryganskyi A."/>
            <person name="Culley D."/>
            <person name="Magnuson J.K."/>
            <person name="James T.Y."/>
            <person name="O'Malley M.A."/>
            <person name="Stajich J.E."/>
            <person name="Spatafora J.W."/>
            <person name="Visel A."/>
            <person name="Grigoriev I.V."/>
        </authorList>
    </citation>
    <scope>NUCLEOTIDE SEQUENCE [LARGE SCALE GENOMIC DNA]</scope>
    <source>
        <strain evidence="8">finn</strain>
    </source>
</reference>
<comment type="subcellular location">
    <subcellularLocation>
        <location evidence="1">Membrane</location>
        <topology evidence="1">Multi-pass membrane protein</topology>
    </subcellularLocation>
</comment>
<gene>
    <name evidence="7" type="ORF">BCR36DRAFT_374481</name>
</gene>
<sequence>MNTKSRFNAIEITIHGFLYSFDDPLYQNLEKTVNEHFKKIGKDITIKASFGDGKTSSPKPEDIAEAQENFIPKKKNKYSGADLYIIDTVNTGRFAKHFEDLNERMSEEVLSYYREGTATKTCIMNDRLVGLPYHIDYAVMIANQSLLDKYNKPYPKTWEELIETENYIYNQEIKVNKRLHRYIGHFDEIENGAISFLEFIHSYRDDPNDGFPSYTSENAIKALEEMKRVKQMASNDDDFKGSDNEVFPRMTCTDFIFLRQFYLPLEIYDFIRASPEIPLLEWCGSAEITPAVLKAYPIPGKKPGISASGIGGNSISMSRYISEEKKKAATEILNFIFSYEEQKYNSANYGTKTAIHALYKEPEVCKKIDCEFFSSMQGIVRPSSEAIDYKKYKDKIYELVFNYIYERNNKSAKEVLIELDNIRKIHYIEYLSVAGILILGFTFLTAVLIFSSYIYVSIKRFRNQFVFLPFNYWCIIILGIFIMSCYCLTGIQKLNNYNCLIRPILLSIGFSMIYIPILLKMISIFPSKNNLSKYVKDHFGFVFMIFIIIDIGMNIAWYLLDPLLVSNVIVEGGRNFQTCTSSGKIGNIIQYALYIIKIIIIIVMCVLVFAEWNLAAFRSDIRSVAITLYTNLLIIGMFIIIGKINIDNLYLHFGIKAGLVLILCLSTLIIIIGSKTYQISFKKNEAYPDITSFKNSTTGMNSSRFYSELNSTTQMSSNKINLFNYHYQTGNGVMKPNPTLFSATINSSYNEFSNIDLLYFNIINIHKYKLLININ</sequence>
<organism evidence="7 8">
    <name type="scientific">Piromyces finnis</name>
    <dbReference type="NCBI Taxonomy" id="1754191"/>
    <lineage>
        <taxon>Eukaryota</taxon>
        <taxon>Fungi</taxon>
        <taxon>Fungi incertae sedis</taxon>
        <taxon>Chytridiomycota</taxon>
        <taxon>Chytridiomycota incertae sedis</taxon>
        <taxon>Neocallimastigomycetes</taxon>
        <taxon>Neocallimastigales</taxon>
        <taxon>Neocallimastigaceae</taxon>
        <taxon>Piromyces</taxon>
    </lineage>
</organism>